<reference evidence="2" key="1">
    <citation type="submission" date="2021-02" db="EMBL/GenBank/DDBJ databases">
        <authorList>
            <person name="Nowell W R."/>
        </authorList>
    </citation>
    <scope>NUCLEOTIDE SEQUENCE</scope>
</reference>
<evidence type="ECO:0000256" key="1">
    <source>
        <dbReference type="SAM" id="MobiDB-lite"/>
    </source>
</evidence>
<name>A0A813PLM5_9BILA</name>
<organism evidence="2 4">
    <name type="scientific">Rotaria sordida</name>
    <dbReference type="NCBI Taxonomy" id="392033"/>
    <lineage>
        <taxon>Eukaryota</taxon>
        <taxon>Metazoa</taxon>
        <taxon>Spiralia</taxon>
        <taxon>Gnathifera</taxon>
        <taxon>Rotifera</taxon>
        <taxon>Eurotatoria</taxon>
        <taxon>Bdelloidea</taxon>
        <taxon>Philodinida</taxon>
        <taxon>Philodinidae</taxon>
        <taxon>Rotaria</taxon>
    </lineage>
</organism>
<evidence type="ECO:0000313" key="3">
    <source>
        <dbReference type="EMBL" id="CAF0798205.1"/>
    </source>
</evidence>
<evidence type="ECO:0000313" key="4">
    <source>
        <dbReference type="Proteomes" id="UP000663870"/>
    </source>
</evidence>
<dbReference type="EMBL" id="CAJNOH010000040">
    <property type="protein sequence ID" value="CAF0798205.1"/>
    <property type="molecule type" value="Genomic_DNA"/>
</dbReference>
<accession>A0A813PLM5</accession>
<protein>
    <submittedName>
        <fullName evidence="2">Uncharacterized protein</fullName>
    </submittedName>
</protein>
<proteinExistence type="predicted"/>
<dbReference type="AlphaFoldDB" id="A0A813PLM5"/>
<dbReference type="Proteomes" id="UP000663870">
    <property type="component" value="Unassembled WGS sequence"/>
</dbReference>
<dbReference type="EMBL" id="CAJNOL010000022">
    <property type="protein sequence ID" value="CAF0755910.1"/>
    <property type="molecule type" value="Genomic_DNA"/>
</dbReference>
<keyword evidence="4" id="KW-1185">Reference proteome</keyword>
<dbReference type="Proteomes" id="UP000663854">
    <property type="component" value="Unassembled WGS sequence"/>
</dbReference>
<gene>
    <name evidence="2" type="ORF">JXQ802_LOCUS1936</name>
    <name evidence="3" type="ORF">PYM288_LOCUS4473</name>
</gene>
<sequence>MRGGQATHTLTLDQLPSHVHGQGTYSTLTAGDHSHSYYDPGHYHGGQTGTSAYSGGTMPMYKPTGGRSSDHGLHSHSISIDKTRISINTAGSHSHSIIGQSGAVGGAHTFSILNPYQTVNYIIYSD</sequence>
<evidence type="ECO:0000313" key="2">
    <source>
        <dbReference type="EMBL" id="CAF0755910.1"/>
    </source>
</evidence>
<comment type="caution">
    <text evidence="2">The sequence shown here is derived from an EMBL/GenBank/DDBJ whole genome shotgun (WGS) entry which is preliminary data.</text>
</comment>
<feature type="region of interest" description="Disordered" evidence="1">
    <location>
        <begin position="48"/>
        <end position="75"/>
    </location>
</feature>